<keyword evidence="2" id="KW-1133">Transmembrane helix</keyword>
<name>A0ABZ1XJA3_9ACTN</name>
<proteinExistence type="predicted"/>
<feature type="compositionally biased region" description="Low complexity" evidence="1">
    <location>
        <begin position="27"/>
        <end position="42"/>
    </location>
</feature>
<dbReference type="Proteomes" id="UP001432060">
    <property type="component" value="Chromosome"/>
</dbReference>
<evidence type="ECO:0000256" key="2">
    <source>
        <dbReference type="SAM" id="Phobius"/>
    </source>
</evidence>
<feature type="compositionally biased region" description="Low complexity" evidence="1">
    <location>
        <begin position="206"/>
        <end position="226"/>
    </location>
</feature>
<protein>
    <recommendedName>
        <fullName evidence="5">Translation initiation factor IF-2</fullName>
    </recommendedName>
</protein>
<feature type="region of interest" description="Disordered" evidence="1">
    <location>
        <begin position="118"/>
        <end position="232"/>
    </location>
</feature>
<sequence>MELNVAGRLPGNPQAQDRTQDRDQDYVRTQAQPQFPTQAQAQDRTQVQAQVHFPAQDLAQAPVPAGDPDGPVFVDESGRRGKNLRRLGWVFGLACTCYAVMLVGSLVGGSSRAPGLGIPGPAAKEKKTETVQVTPAPTDSRAPRPGTRPGAPGKGKAHPSAGGSARAKASGTPKPGRTKNSGKPTGATPHPGTSQSAKPIGGRSASPGLPTGPSGSPTGLSTKPTPHSGAST</sequence>
<feature type="region of interest" description="Disordered" evidence="1">
    <location>
        <begin position="1"/>
        <end position="47"/>
    </location>
</feature>
<gene>
    <name evidence="3" type="ORF">OG515_15860</name>
</gene>
<keyword evidence="4" id="KW-1185">Reference proteome</keyword>
<evidence type="ECO:0000313" key="4">
    <source>
        <dbReference type="Proteomes" id="UP001432060"/>
    </source>
</evidence>
<organism evidence="3 4">
    <name type="scientific">Streptomyces melanogenes</name>
    <dbReference type="NCBI Taxonomy" id="67326"/>
    <lineage>
        <taxon>Bacteria</taxon>
        <taxon>Bacillati</taxon>
        <taxon>Actinomycetota</taxon>
        <taxon>Actinomycetes</taxon>
        <taxon>Kitasatosporales</taxon>
        <taxon>Streptomycetaceae</taxon>
        <taxon>Streptomyces</taxon>
    </lineage>
</organism>
<dbReference type="RefSeq" id="WP_329399325.1">
    <property type="nucleotide sequence ID" value="NZ_CP109019.1"/>
</dbReference>
<evidence type="ECO:0000256" key="1">
    <source>
        <dbReference type="SAM" id="MobiDB-lite"/>
    </source>
</evidence>
<keyword evidence="2" id="KW-0472">Membrane</keyword>
<feature type="compositionally biased region" description="Low complexity" evidence="1">
    <location>
        <begin position="160"/>
        <end position="171"/>
    </location>
</feature>
<feature type="transmembrane region" description="Helical" evidence="2">
    <location>
        <begin position="87"/>
        <end position="107"/>
    </location>
</feature>
<evidence type="ECO:0000313" key="3">
    <source>
        <dbReference type="EMBL" id="WUT83574.1"/>
    </source>
</evidence>
<evidence type="ECO:0008006" key="5">
    <source>
        <dbReference type="Google" id="ProtNLM"/>
    </source>
</evidence>
<reference evidence="3" key="1">
    <citation type="submission" date="2022-10" db="EMBL/GenBank/DDBJ databases">
        <title>The complete genomes of actinobacterial strains from the NBC collection.</title>
        <authorList>
            <person name="Joergensen T.S."/>
            <person name="Alvarez Arevalo M."/>
            <person name="Sterndorff E.B."/>
            <person name="Faurdal D."/>
            <person name="Vuksanovic O."/>
            <person name="Mourched A.-S."/>
            <person name="Charusanti P."/>
            <person name="Shaw S."/>
            <person name="Blin K."/>
            <person name="Weber T."/>
        </authorList>
    </citation>
    <scope>NUCLEOTIDE SEQUENCE</scope>
    <source>
        <strain evidence="3">NBC_00668</strain>
    </source>
</reference>
<dbReference type="EMBL" id="CP109019">
    <property type="protein sequence ID" value="WUT83574.1"/>
    <property type="molecule type" value="Genomic_DNA"/>
</dbReference>
<keyword evidence="2" id="KW-0812">Transmembrane</keyword>
<accession>A0ABZ1XJA3</accession>